<reference evidence="8 9" key="1">
    <citation type="submission" date="2024-05" db="EMBL/GenBank/DDBJ databases">
        <authorList>
            <person name="Wallberg A."/>
        </authorList>
    </citation>
    <scope>NUCLEOTIDE SEQUENCE [LARGE SCALE GENOMIC DNA]</scope>
</reference>
<feature type="transmembrane region" description="Helical" evidence="6">
    <location>
        <begin position="83"/>
        <end position="104"/>
    </location>
</feature>
<feature type="transmembrane region" description="Helical" evidence="6">
    <location>
        <begin position="319"/>
        <end position="337"/>
    </location>
</feature>
<evidence type="ECO:0000256" key="1">
    <source>
        <dbReference type="ARBA" id="ARBA00004141"/>
    </source>
</evidence>
<dbReference type="Pfam" id="PF12832">
    <property type="entry name" value="MFS_1_like"/>
    <property type="match status" value="1"/>
</dbReference>
<feature type="transmembrane region" description="Helical" evidence="6">
    <location>
        <begin position="412"/>
        <end position="431"/>
    </location>
</feature>
<organism evidence="8 9">
    <name type="scientific">Meganyctiphanes norvegica</name>
    <name type="common">Northern krill</name>
    <name type="synonym">Thysanopoda norvegica</name>
    <dbReference type="NCBI Taxonomy" id="48144"/>
    <lineage>
        <taxon>Eukaryota</taxon>
        <taxon>Metazoa</taxon>
        <taxon>Ecdysozoa</taxon>
        <taxon>Arthropoda</taxon>
        <taxon>Crustacea</taxon>
        <taxon>Multicrustacea</taxon>
        <taxon>Malacostraca</taxon>
        <taxon>Eumalacostraca</taxon>
        <taxon>Eucarida</taxon>
        <taxon>Euphausiacea</taxon>
        <taxon>Euphausiidae</taxon>
        <taxon>Meganyctiphanes</taxon>
    </lineage>
</organism>
<feature type="transmembrane region" description="Helical" evidence="6">
    <location>
        <begin position="146"/>
        <end position="167"/>
    </location>
</feature>
<feature type="transmembrane region" description="Helical" evidence="6">
    <location>
        <begin position="250"/>
        <end position="271"/>
    </location>
</feature>
<dbReference type="InterPro" id="IPR024989">
    <property type="entry name" value="MFS_assoc_dom"/>
</dbReference>
<feature type="transmembrane region" description="Helical" evidence="6">
    <location>
        <begin position="343"/>
        <end position="365"/>
    </location>
</feature>
<evidence type="ECO:0000256" key="3">
    <source>
        <dbReference type="ARBA" id="ARBA00022692"/>
    </source>
</evidence>
<comment type="caution">
    <text evidence="8">The sequence shown here is derived from an EMBL/GenBank/DDBJ whole genome shotgun (WGS) entry which is preliminary data.</text>
</comment>
<sequence length="465" mass="51241">MADNESLLRYFWNDLTNKNLIVIKFIWFTILFGAVVIYPFLSLHMTSLGLSERDVGIASSLSAVITIISPFMFGFVADKIGNFKLLVSALSFVTGGVCMLFTLIPSTASSTIIPNVNDNSTTNVSQWHQDIDSLLPEDNDNYSTTFWFYLIVRGMLVVSQGGAYTLYDGSVMSYMQERNLDYGMQKLWGTLAVGISAFAGGWLRDIYGMSVVFFVSAAFQFITSAALLFLDLEFKKSSKCLWKEIFTQFFKAEIIILMLTLTAVGALIGYIETYLYIFLFGMGANNTLVGLTISLGVPFEIIIQLCATAIVAKIGHVNAILIGVFSFFIRTLGLSFLTNPWWVLPFEILEAATGGLFMTAALMYCTQLVSLSSLASFRGLIGVAYWGIGKLLGSSIGTVLREDLGDRNTFRVMSGFALATTIIIPIAHQLVKQYRSQQSPEVISQKLATENETGKGIDNPALVDR</sequence>
<dbReference type="InterPro" id="IPR036259">
    <property type="entry name" value="MFS_trans_sf"/>
</dbReference>
<comment type="subcellular location">
    <subcellularLocation>
        <location evidence="1">Membrane</location>
        <topology evidence="1">Multi-pass membrane protein</topology>
    </subcellularLocation>
</comment>
<keyword evidence="9" id="KW-1185">Reference proteome</keyword>
<evidence type="ECO:0000256" key="2">
    <source>
        <dbReference type="ARBA" id="ARBA00005241"/>
    </source>
</evidence>
<dbReference type="PANTHER" id="PTHR16172">
    <property type="entry name" value="MAJOR FACILITATOR SUPERFAMILY DOMAIN-CONTAINING PROTEIN 6-LIKE"/>
    <property type="match status" value="1"/>
</dbReference>
<keyword evidence="4 6" id="KW-1133">Transmembrane helix</keyword>
<name>A0AAV2PRN0_MEGNR</name>
<feature type="transmembrane region" description="Helical" evidence="6">
    <location>
        <begin position="187"/>
        <end position="203"/>
    </location>
</feature>
<dbReference type="AlphaFoldDB" id="A0AAV2PRN0"/>
<accession>A0AAV2PRN0</accession>
<protein>
    <recommendedName>
        <fullName evidence="7">Major facilitator superfamily associated domain-containing protein</fullName>
    </recommendedName>
</protein>
<dbReference type="Proteomes" id="UP001497623">
    <property type="component" value="Unassembled WGS sequence"/>
</dbReference>
<evidence type="ECO:0000256" key="6">
    <source>
        <dbReference type="SAM" id="Phobius"/>
    </source>
</evidence>
<dbReference type="InterPro" id="IPR051717">
    <property type="entry name" value="MFS_MFSD6"/>
</dbReference>
<dbReference type="SUPFAM" id="SSF103473">
    <property type="entry name" value="MFS general substrate transporter"/>
    <property type="match status" value="1"/>
</dbReference>
<evidence type="ECO:0000313" key="9">
    <source>
        <dbReference type="Proteomes" id="UP001497623"/>
    </source>
</evidence>
<evidence type="ECO:0000259" key="7">
    <source>
        <dbReference type="Pfam" id="PF12832"/>
    </source>
</evidence>
<feature type="transmembrane region" description="Helical" evidence="6">
    <location>
        <begin position="209"/>
        <end position="230"/>
    </location>
</feature>
<dbReference type="PANTHER" id="PTHR16172:SF35">
    <property type="entry name" value="MAJOR FACILITATOR SUPERFAMILY (MFS) PROFILE DOMAIN-CONTAINING PROTEIN"/>
    <property type="match status" value="1"/>
</dbReference>
<dbReference type="EMBL" id="CAXKWB010000682">
    <property type="protein sequence ID" value="CAL4061791.1"/>
    <property type="molecule type" value="Genomic_DNA"/>
</dbReference>
<proteinExistence type="inferred from homology"/>
<feature type="transmembrane region" description="Helical" evidence="6">
    <location>
        <begin position="377"/>
        <end position="400"/>
    </location>
</feature>
<evidence type="ECO:0000256" key="5">
    <source>
        <dbReference type="ARBA" id="ARBA00023136"/>
    </source>
</evidence>
<keyword evidence="5 6" id="KW-0472">Membrane</keyword>
<gene>
    <name evidence="8" type="ORF">MNOR_LOCUS2280</name>
</gene>
<keyword evidence="3 6" id="KW-0812">Transmembrane</keyword>
<dbReference type="Gene3D" id="1.20.1250.20">
    <property type="entry name" value="MFS general substrate transporter like domains"/>
    <property type="match status" value="3"/>
</dbReference>
<comment type="similarity">
    <text evidence="2">Belongs to the major facilitator superfamily. MFSD6 family.</text>
</comment>
<evidence type="ECO:0000313" key="8">
    <source>
        <dbReference type="EMBL" id="CAL4061791.1"/>
    </source>
</evidence>
<dbReference type="GO" id="GO:0016020">
    <property type="term" value="C:membrane"/>
    <property type="evidence" value="ECO:0007669"/>
    <property type="project" value="UniProtKB-SubCell"/>
</dbReference>
<evidence type="ECO:0000256" key="4">
    <source>
        <dbReference type="ARBA" id="ARBA00022989"/>
    </source>
</evidence>
<feature type="transmembrane region" description="Helical" evidence="6">
    <location>
        <begin position="21"/>
        <end position="43"/>
    </location>
</feature>
<feature type="transmembrane region" description="Helical" evidence="6">
    <location>
        <begin position="55"/>
        <end position="76"/>
    </location>
</feature>
<feature type="domain" description="Major facilitator superfamily associated" evidence="7">
    <location>
        <begin position="23"/>
        <end position="411"/>
    </location>
</feature>